<dbReference type="InterPro" id="IPR001387">
    <property type="entry name" value="Cro/C1-type_HTH"/>
</dbReference>
<proteinExistence type="predicted"/>
<dbReference type="PANTHER" id="PTHR40455:SF1">
    <property type="entry name" value="ANTITOXIN HIGA"/>
    <property type="match status" value="1"/>
</dbReference>
<dbReference type="InterPro" id="IPR039060">
    <property type="entry name" value="Antitox_HigA"/>
</dbReference>
<sequence>MMMDIRPIRTNADYDWAVQEIEQYFDNEPAPMTPEAERFDVLTALINAYDSVHHPIAASDPVEVIRLYMEQNDLKQADFGRVIGSQSRASEVLNKQRALSTSMIARIRAAWGISADLLVGVESAASRAAA</sequence>
<accession>A0ABS5E944</accession>
<dbReference type="PROSITE" id="PS50943">
    <property type="entry name" value="HTH_CROC1"/>
    <property type="match status" value="1"/>
</dbReference>
<organism evidence="2 3">
    <name type="scientific">Neokomagataea anthophila</name>
    <dbReference type="NCBI Taxonomy" id="2826925"/>
    <lineage>
        <taxon>Bacteria</taxon>
        <taxon>Pseudomonadati</taxon>
        <taxon>Pseudomonadota</taxon>
        <taxon>Alphaproteobacteria</taxon>
        <taxon>Acetobacterales</taxon>
        <taxon>Acetobacteraceae</taxon>
        <taxon>Neokomagataea</taxon>
    </lineage>
</organism>
<dbReference type="Gene3D" id="1.10.260.40">
    <property type="entry name" value="lambda repressor-like DNA-binding domains"/>
    <property type="match status" value="1"/>
</dbReference>
<reference evidence="2 3" key="1">
    <citation type="submission" date="2021-04" db="EMBL/GenBank/DDBJ databases">
        <title>The complete genome sequence of Neokomagataea sp. TBRC 2177.</title>
        <authorList>
            <person name="Charoenyingcharoen P."/>
            <person name="Yukphan P."/>
        </authorList>
    </citation>
    <scope>NUCLEOTIDE SEQUENCE [LARGE SCALE GENOMIC DNA]</scope>
    <source>
        <strain evidence="2 3">TBRC 2177</strain>
    </source>
</reference>
<dbReference type="PANTHER" id="PTHR40455">
    <property type="entry name" value="ANTITOXIN HIGA"/>
    <property type="match status" value="1"/>
</dbReference>
<dbReference type="InterPro" id="IPR010982">
    <property type="entry name" value="Lambda_DNA-bd_dom_sf"/>
</dbReference>
<dbReference type="SUPFAM" id="SSF47413">
    <property type="entry name" value="lambda repressor-like DNA-binding domains"/>
    <property type="match status" value="1"/>
</dbReference>
<evidence type="ECO:0000259" key="1">
    <source>
        <dbReference type="PROSITE" id="PS50943"/>
    </source>
</evidence>
<evidence type="ECO:0000313" key="3">
    <source>
        <dbReference type="Proteomes" id="UP000677812"/>
    </source>
</evidence>
<protein>
    <submittedName>
        <fullName evidence="2">XRE family transcriptional regulator</fullName>
    </submittedName>
</protein>
<dbReference type="EMBL" id="JAGRQH010000005">
    <property type="protein sequence ID" value="MBR0560033.1"/>
    <property type="molecule type" value="Genomic_DNA"/>
</dbReference>
<name>A0ABS5E944_9PROT</name>
<dbReference type="Proteomes" id="UP000677812">
    <property type="component" value="Unassembled WGS sequence"/>
</dbReference>
<comment type="caution">
    <text evidence="2">The sequence shown here is derived from an EMBL/GenBank/DDBJ whole genome shotgun (WGS) entry which is preliminary data.</text>
</comment>
<evidence type="ECO:0000313" key="2">
    <source>
        <dbReference type="EMBL" id="MBR0560033.1"/>
    </source>
</evidence>
<gene>
    <name evidence="2" type="ORF">KB213_08205</name>
</gene>
<keyword evidence="3" id="KW-1185">Reference proteome</keyword>
<dbReference type="RefSeq" id="WP_211682079.1">
    <property type="nucleotide sequence ID" value="NZ_JAGRQH010000005.1"/>
</dbReference>
<feature type="domain" description="HTH cro/C1-type" evidence="1">
    <location>
        <begin position="65"/>
        <end position="118"/>
    </location>
</feature>